<feature type="non-terminal residue" evidence="2">
    <location>
        <position position="1"/>
    </location>
</feature>
<evidence type="ECO:0000313" key="2">
    <source>
        <dbReference type="EMBL" id="CAA9505546.1"/>
    </source>
</evidence>
<organism evidence="2">
    <name type="scientific">uncultured Sphingomonas sp</name>
    <dbReference type="NCBI Taxonomy" id="158754"/>
    <lineage>
        <taxon>Bacteria</taxon>
        <taxon>Pseudomonadati</taxon>
        <taxon>Pseudomonadota</taxon>
        <taxon>Alphaproteobacteria</taxon>
        <taxon>Sphingomonadales</taxon>
        <taxon>Sphingomonadaceae</taxon>
        <taxon>Sphingomonas</taxon>
        <taxon>environmental samples</taxon>
    </lineage>
</organism>
<feature type="non-terminal residue" evidence="2">
    <location>
        <position position="74"/>
    </location>
</feature>
<proteinExistence type="predicted"/>
<feature type="region of interest" description="Disordered" evidence="1">
    <location>
        <begin position="1"/>
        <end position="25"/>
    </location>
</feature>
<dbReference type="AlphaFoldDB" id="A0A6J4SU95"/>
<dbReference type="GO" id="GO:0004601">
    <property type="term" value="F:peroxidase activity"/>
    <property type="evidence" value="ECO:0007669"/>
    <property type="project" value="UniProtKB-KW"/>
</dbReference>
<reference evidence="2" key="1">
    <citation type="submission" date="2020-02" db="EMBL/GenBank/DDBJ databases">
        <authorList>
            <person name="Meier V. D."/>
        </authorList>
    </citation>
    <scope>NUCLEOTIDE SEQUENCE</scope>
    <source>
        <strain evidence="2">AVDCRST_MAG31</strain>
    </source>
</reference>
<gene>
    <name evidence="2" type="ORF">AVDCRST_MAG31-557</name>
</gene>
<name>A0A6J4SU95_9SPHN</name>
<evidence type="ECO:0000256" key="1">
    <source>
        <dbReference type="SAM" id="MobiDB-lite"/>
    </source>
</evidence>
<keyword evidence="2" id="KW-0560">Oxidoreductase</keyword>
<dbReference type="EMBL" id="CADCWA010000043">
    <property type="protein sequence ID" value="CAA9505546.1"/>
    <property type="molecule type" value="Genomic_DNA"/>
</dbReference>
<protein>
    <submittedName>
        <fullName evidence="2">Thiol peroxidase, Bcp-type</fullName>
        <ecNumber evidence="2">1.11.1.15</ecNumber>
    </submittedName>
</protein>
<dbReference type="EC" id="1.11.1.15" evidence="2"/>
<accession>A0A6J4SU95</accession>
<sequence>DRRRQQGTGGDAAGGRRDDRPRRARSAAGALLLPQGRHFGLHPRSAGLHRAGRRVCRCRGQGRRRLPRSPEEPF</sequence>
<keyword evidence="2" id="KW-0575">Peroxidase</keyword>